<dbReference type="EMBL" id="CM015733">
    <property type="protein sequence ID" value="KAF3705437.1"/>
    <property type="molecule type" value="Genomic_DNA"/>
</dbReference>
<reference evidence="2" key="2">
    <citation type="submission" date="2019-02" db="EMBL/GenBank/DDBJ databases">
        <title>Opniocepnalus argus Var Kimnra genome.</title>
        <authorList>
            <person name="Zhou C."/>
            <person name="Xiao S."/>
        </authorList>
    </citation>
    <scope>NUCLEOTIDE SEQUENCE [LARGE SCALE GENOMIC DNA]</scope>
</reference>
<evidence type="ECO:0000313" key="1">
    <source>
        <dbReference type="EMBL" id="KAF3705437.1"/>
    </source>
</evidence>
<protein>
    <submittedName>
        <fullName evidence="1">Uncharacterized protein</fullName>
    </submittedName>
</protein>
<accession>A0A6G1QSI4</accession>
<dbReference type="AlphaFoldDB" id="A0A6G1QSI4"/>
<sequence>MLKFYTAIMKSILTFSITVWFPAATASVTLTMLIHQSLQAAGDPHFPGQEEEAESNQ</sequence>
<reference evidence="1 2" key="1">
    <citation type="submission" date="2019-02" db="EMBL/GenBank/DDBJ databases">
        <title>Opniocepnalus argus genome.</title>
        <authorList>
            <person name="Zhou C."/>
            <person name="Xiao S."/>
        </authorList>
    </citation>
    <scope>NUCLEOTIDE SEQUENCE [LARGE SCALE GENOMIC DNA]</scope>
    <source>
        <strain evidence="1">OARG1902GOOAL</strain>
        <tissue evidence="1">Muscle</tissue>
    </source>
</reference>
<organism evidence="1 2">
    <name type="scientific">Channa argus</name>
    <name type="common">Northern snakehead</name>
    <name type="synonym">Ophicephalus argus</name>
    <dbReference type="NCBI Taxonomy" id="215402"/>
    <lineage>
        <taxon>Eukaryota</taxon>
        <taxon>Metazoa</taxon>
        <taxon>Chordata</taxon>
        <taxon>Craniata</taxon>
        <taxon>Vertebrata</taxon>
        <taxon>Euteleostomi</taxon>
        <taxon>Actinopterygii</taxon>
        <taxon>Neopterygii</taxon>
        <taxon>Teleostei</taxon>
        <taxon>Neoteleostei</taxon>
        <taxon>Acanthomorphata</taxon>
        <taxon>Anabantaria</taxon>
        <taxon>Anabantiformes</taxon>
        <taxon>Channoidei</taxon>
        <taxon>Channidae</taxon>
        <taxon>Channa</taxon>
    </lineage>
</organism>
<gene>
    <name evidence="1" type="ORF">EXN66_Car021128</name>
</gene>
<proteinExistence type="predicted"/>
<keyword evidence="2" id="KW-1185">Reference proteome</keyword>
<name>A0A6G1QSI4_CHAAH</name>
<dbReference type="Proteomes" id="UP000503349">
    <property type="component" value="Chromosome 22"/>
</dbReference>
<evidence type="ECO:0000313" key="2">
    <source>
        <dbReference type="Proteomes" id="UP000503349"/>
    </source>
</evidence>